<dbReference type="AlphaFoldDB" id="A0A2S3ZTF6"/>
<keyword evidence="4" id="KW-1185">Reference proteome</keyword>
<name>A0A2S3ZTF6_ARTGL</name>
<reference evidence="3 4" key="1">
    <citation type="submission" date="2018-01" db="EMBL/GenBank/DDBJ databases">
        <title>Arthrobacter sp. nov., from glaciers in China.</title>
        <authorList>
            <person name="Liu Q."/>
            <person name="Xin Y.-H."/>
        </authorList>
    </citation>
    <scope>NUCLEOTIDE SEQUENCE [LARGE SCALE GENOMIC DNA]</scope>
    <source>
        <strain evidence="3 4">HLT2-12-2</strain>
    </source>
</reference>
<evidence type="ECO:0000313" key="4">
    <source>
        <dbReference type="Proteomes" id="UP000237061"/>
    </source>
</evidence>
<comment type="caution">
    <text evidence="3">The sequence shown here is derived from an EMBL/GenBank/DDBJ whole genome shotgun (WGS) entry which is preliminary data.</text>
</comment>
<dbReference type="Proteomes" id="UP000237061">
    <property type="component" value="Unassembled WGS sequence"/>
</dbReference>
<organism evidence="3 4">
    <name type="scientific">Arthrobacter glacialis</name>
    <dbReference type="NCBI Taxonomy" id="1664"/>
    <lineage>
        <taxon>Bacteria</taxon>
        <taxon>Bacillati</taxon>
        <taxon>Actinomycetota</taxon>
        <taxon>Actinomycetes</taxon>
        <taxon>Micrococcales</taxon>
        <taxon>Micrococcaceae</taxon>
        <taxon>Arthrobacter</taxon>
    </lineage>
</organism>
<evidence type="ECO:0000256" key="1">
    <source>
        <dbReference type="SAM" id="MobiDB-lite"/>
    </source>
</evidence>
<evidence type="ECO:0000313" key="3">
    <source>
        <dbReference type="EMBL" id="POH72546.1"/>
    </source>
</evidence>
<dbReference type="RefSeq" id="WP_103466769.1">
    <property type="nucleotide sequence ID" value="NZ_PPXC01000013.1"/>
</dbReference>
<sequence length="217" mass="23638">MNNTKGRLLNIAMACTLVLGIIFLTLWIKSAPPTGTPRDSAESSASAESLPDIPKEPTPTPQIPNTLLEYLPAQEEEALKNDSTKFLQAYTQRIYTDPSPTSWLGRAKALATTHYADQLEQNYGGGSGGAAWTEFISTKSQTTLTIVELKVIRTDHIETGKAQTMMTFDIETTTGDGTITAAPLRFIKILSIEKTADTWRVASLDNPSGDPAYMPTR</sequence>
<feature type="transmembrane region" description="Helical" evidence="2">
    <location>
        <begin position="7"/>
        <end position="28"/>
    </location>
</feature>
<protein>
    <submittedName>
        <fullName evidence="3">Uncharacterized protein</fullName>
    </submittedName>
</protein>
<feature type="region of interest" description="Disordered" evidence="1">
    <location>
        <begin position="34"/>
        <end position="64"/>
    </location>
</feature>
<keyword evidence="2" id="KW-0812">Transmembrane</keyword>
<evidence type="ECO:0000256" key="2">
    <source>
        <dbReference type="SAM" id="Phobius"/>
    </source>
</evidence>
<keyword evidence="2" id="KW-1133">Transmembrane helix</keyword>
<keyword evidence="2" id="KW-0472">Membrane</keyword>
<proteinExistence type="predicted"/>
<accession>A0A2S3ZTF6</accession>
<dbReference type="EMBL" id="PPXC01000013">
    <property type="protein sequence ID" value="POH72546.1"/>
    <property type="molecule type" value="Genomic_DNA"/>
</dbReference>
<gene>
    <name evidence="3" type="ORF">CVS27_15615</name>
</gene>